<feature type="transmembrane region" description="Helical" evidence="7">
    <location>
        <begin position="216"/>
        <end position="235"/>
    </location>
</feature>
<evidence type="ECO:0000256" key="1">
    <source>
        <dbReference type="ARBA" id="ARBA00004141"/>
    </source>
</evidence>
<feature type="compositionally biased region" description="Polar residues" evidence="6">
    <location>
        <begin position="465"/>
        <end position="474"/>
    </location>
</feature>
<evidence type="ECO:0000256" key="3">
    <source>
        <dbReference type="ARBA" id="ARBA00022692"/>
    </source>
</evidence>
<name>A0AAD7MUG6_9AGAR</name>
<evidence type="ECO:0000256" key="5">
    <source>
        <dbReference type="ARBA" id="ARBA00023136"/>
    </source>
</evidence>
<feature type="transmembrane region" description="Helical" evidence="7">
    <location>
        <begin position="565"/>
        <end position="584"/>
    </location>
</feature>
<dbReference type="GO" id="GO:0008506">
    <property type="term" value="F:sucrose:proton symporter activity"/>
    <property type="evidence" value="ECO:0007669"/>
    <property type="project" value="TreeGrafter"/>
</dbReference>
<sequence length="592" mass="63908">MTGAFGLPLAESHARHDDTRSSSYIRGPRWTHLPTLTIGLLGVQILWSVEMSYAPPYLLSLGLTKPNMAIVFLAGPLSGFLIQPLIGVLADNSTSRWGRRRPYMLGGCVLSVASMLLLGYTREFAAIFTGPGNYMNDVVTVWLAILSIYLIDFSINAVQAVDRALLVDTLPSPMQASGNAWAASMLGVGSVVGFFVGNLDLPSFLPFPGSSELQVLSVIVSVLILAGHFTTAALVKEKVVIRSAEQQRPNIQAEIRQIFSSISTLPRVIRQICMIQFFAWLGWFPVLFYTTMYISDLYARSAKLAGGTPAEIVAEGTRLGSRALFFSSTLALLTNLLLPLFTSTSRARRTTGHMRTQSTDSFISNSLGAVIPESAKMPLTTLWAFSHLLFAACMLGTFFVTSVDGAILLVALTGIPWAVAQWAPFSLLGEAILTSAPASASTCAGDEEDSLLDPHVPRDAPEDTLNPTTSSSPTQLVEQLDRLDMNAPLLADEKSEDSAAGRSLSAQAGVILGIHNVFIVIPQFLVTILCAVVFAVFDSDPRALVDPNVEPPSALGRALDERPNSVVYIFRLGALWALVAFTICRQLGRELR</sequence>
<evidence type="ECO:0000256" key="6">
    <source>
        <dbReference type="SAM" id="MobiDB-lite"/>
    </source>
</evidence>
<dbReference type="SUPFAM" id="SSF103473">
    <property type="entry name" value="MFS general substrate transporter"/>
    <property type="match status" value="1"/>
</dbReference>
<feature type="transmembrane region" description="Helical" evidence="7">
    <location>
        <begin position="140"/>
        <end position="158"/>
    </location>
</feature>
<organism evidence="8 9">
    <name type="scientific">Mycena maculata</name>
    <dbReference type="NCBI Taxonomy" id="230809"/>
    <lineage>
        <taxon>Eukaryota</taxon>
        <taxon>Fungi</taxon>
        <taxon>Dikarya</taxon>
        <taxon>Basidiomycota</taxon>
        <taxon>Agaricomycotina</taxon>
        <taxon>Agaricomycetes</taxon>
        <taxon>Agaricomycetidae</taxon>
        <taxon>Agaricales</taxon>
        <taxon>Marasmiineae</taxon>
        <taxon>Mycenaceae</taxon>
        <taxon>Mycena</taxon>
    </lineage>
</organism>
<dbReference type="PANTHER" id="PTHR19432">
    <property type="entry name" value="SUGAR TRANSPORTER"/>
    <property type="match status" value="1"/>
</dbReference>
<accession>A0AAD7MUG6</accession>
<reference evidence="8" key="1">
    <citation type="submission" date="2023-03" db="EMBL/GenBank/DDBJ databases">
        <title>Massive genome expansion in bonnet fungi (Mycena s.s.) driven by repeated elements and novel gene families across ecological guilds.</title>
        <authorList>
            <consortium name="Lawrence Berkeley National Laboratory"/>
            <person name="Harder C.B."/>
            <person name="Miyauchi S."/>
            <person name="Viragh M."/>
            <person name="Kuo A."/>
            <person name="Thoen E."/>
            <person name="Andreopoulos B."/>
            <person name="Lu D."/>
            <person name="Skrede I."/>
            <person name="Drula E."/>
            <person name="Henrissat B."/>
            <person name="Morin E."/>
            <person name="Kohler A."/>
            <person name="Barry K."/>
            <person name="LaButti K."/>
            <person name="Morin E."/>
            <person name="Salamov A."/>
            <person name="Lipzen A."/>
            <person name="Mereny Z."/>
            <person name="Hegedus B."/>
            <person name="Baldrian P."/>
            <person name="Stursova M."/>
            <person name="Weitz H."/>
            <person name="Taylor A."/>
            <person name="Grigoriev I.V."/>
            <person name="Nagy L.G."/>
            <person name="Martin F."/>
            <person name="Kauserud H."/>
        </authorList>
    </citation>
    <scope>NUCLEOTIDE SEQUENCE</scope>
    <source>
        <strain evidence="8">CBHHK188m</strain>
    </source>
</reference>
<evidence type="ECO:0000313" key="8">
    <source>
        <dbReference type="EMBL" id="KAJ7732470.1"/>
    </source>
</evidence>
<proteinExistence type="predicted"/>
<comment type="caution">
    <text evidence="8">The sequence shown here is derived from an EMBL/GenBank/DDBJ whole genome shotgun (WGS) entry which is preliminary data.</text>
</comment>
<dbReference type="Pfam" id="PF13347">
    <property type="entry name" value="MFS_2"/>
    <property type="match status" value="1"/>
</dbReference>
<feature type="transmembrane region" description="Helical" evidence="7">
    <location>
        <begin position="510"/>
        <end position="537"/>
    </location>
</feature>
<feature type="transmembrane region" description="Helical" evidence="7">
    <location>
        <begin position="179"/>
        <end position="196"/>
    </location>
</feature>
<dbReference type="AlphaFoldDB" id="A0AAD7MUG6"/>
<keyword evidence="3 7" id="KW-0812">Transmembrane</keyword>
<protein>
    <submittedName>
        <fullName evidence="8">Major facilitator superfamily domain-containing protein</fullName>
    </submittedName>
</protein>
<keyword evidence="2" id="KW-0813">Transport</keyword>
<dbReference type="Proteomes" id="UP001215280">
    <property type="component" value="Unassembled WGS sequence"/>
</dbReference>
<evidence type="ECO:0000313" key="9">
    <source>
        <dbReference type="Proteomes" id="UP001215280"/>
    </source>
</evidence>
<feature type="transmembrane region" description="Helical" evidence="7">
    <location>
        <begin position="382"/>
        <end position="400"/>
    </location>
</feature>
<gene>
    <name evidence="8" type="ORF">DFH07DRAFT_906084</name>
</gene>
<keyword evidence="4 7" id="KW-1133">Transmembrane helix</keyword>
<feature type="transmembrane region" description="Helical" evidence="7">
    <location>
        <begin position="323"/>
        <end position="341"/>
    </location>
</feature>
<feature type="region of interest" description="Disordered" evidence="6">
    <location>
        <begin position="443"/>
        <end position="474"/>
    </location>
</feature>
<feature type="transmembrane region" description="Helical" evidence="7">
    <location>
        <begin position="102"/>
        <end position="120"/>
    </location>
</feature>
<dbReference type="GO" id="GO:0005886">
    <property type="term" value="C:plasma membrane"/>
    <property type="evidence" value="ECO:0007669"/>
    <property type="project" value="TreeGrafter"/>
</dbReference>
<dbReference type="EMBL" id="JARJLG010000175">
    <property type="protein sequence ID" value="KAJ7732470.1"/>
    <property type="molecule type" value="Genomic_DNA"/>
</dbReference>
<dbReference type="PANTHER" id="PTHR19432:SF91">
    <property type="entry name" value="GENERAL ALPHA-GLUCOSIDE PERMEASE"/>
    <property type="match status" value="1"/>
</dbReference>
<feature type="transmembrane region" description="Helical" evidence="7">
    <location>
        <begin position="406"/>
        <end position="425"/>
    </location>
</feature>
<evidence type="ECO:0000256" key="2">
    <source>
        <dbReference type="ARBA" id="ARBA00022448"/>
    </source>
</evidence>
<comment type="subcellular location">
    <subcellularLocation>
        <location evidence="1">Membrane</location>
        <topology evidence="1">Multi-pass membrane protein</topology>
    </subcellularLocation>
</comment>
<evidence type="ECO:0000256" key="7">
    <source>
        <dbReference type="SAM" id="Phobius"/>
    </source>
</evidence>
<feature type="transmembrane region" description="Helical" evidence="7">
    <location>
        <begin position="277"/>
        <end position="294"/>
    </location>
</feature>
<feature type="transmembrane region" description="Helical" evidence="7">
    <location>
        <begin position="69"/>
        <end position="90"/>
    </location>
</feature>
<keyword evidence="9" id="KW-1185">Reference proteome</keyword>
<dbReference type="InterPro" id="IPR036259">
    <property type="entry name" value="MFS_trans_sf"/>
</dbReference>
<keyword evidence="5 7" id="KW-0472">Membrane</keyword>
<dbReference type="Gene3D" id="1.20.1250.20">
    <property type="entry name" value="MFS general substrate transporter like domains"/>
    <property type="match status" value="1"/>
</dbReference>
<evidence type="ECO:0000256" key="4">
    <source>
        <dbReference type="ARBA" id="ARBA00022989"/>
    </source>
</evidence>